<name>A0A0C1V7Q0_9ENTR</name>
<sequence length="75" mass="8774">MFDHLFKVPNPGENFLELINENSMILKMGFVEPEILSFKKGQHFQLEREGYFCIDADSNYVKNLKLTINHIVSLK</sequence>
<dbReference type="AlphaFoldDB" id="A0A0C1V7Q0"/>
<dbReference type="Proteomes" id="UP000054529">
    <property type="component" value="Unassembled WGS sequence"/>
</dbReference>
<proteinExistence type="predicted"/>
<dbReference type="Gene3D" id="2.40.240.10">
    <property type="entry name" value="Ribosomal Protein L25, Chain P"/>
    <property type="match status" value="1"/>
</dbReference>
<evidence type="ECO:0000313" key="5">
    <source>
        <dbReference type="Proteomes" id="UP000054529"/>
    </source>
</evidence>
<dbReference type="Pfam" id="PF20974">
    <property type="entry name" value="tRNA-synt_1c_C2"/>
    <property type="match status" value="1"/>
</dbReference>
<dbReference type="InterPro" id="IPR049437">
    <property type="entry name" value="tRNA-synt_1c_C2"/>
</dbReference>
<feature type="domain" description="tRNA synthetases class I (E and Q) anti-codon binding" evidence="3">
    <location>
        <begin position="1"/>
        <end position="55"/>
    </location>
</feature>
<evidence type="ECO:0000256" key="2">
    <source>
        <dbReference type="ARBA" id="ARBA00035479"/>
    </source>
</evidence>
<dbReference type="InterPro" id="IPR011035">
    <property type="entry name" value="Ribosomal_bL25/Gln-tRNA_synth"/>
</dbReference>
<comment type="caution">
    <text evidence="4">The sequence shown here is derived from an EMBL/GenBank/DDBJ whole genome shotgun (WGS) entry which is preliminary data.</text>
</comment>
<evidence type="ECO:0000259" key="3">
    <source>
        <dbReference type="Pfam" id="PF20974"/>
    </source>
</evidence>
<dbReference type="HOGENOM" id="CLU_2664294_0_0_6"/>
<organism evidence="4 5">
    <name type="scientific">Candidatus Riesia pediculischaeffi PTSU</name>
    <dbReference type="NCBI Taxonomy" id="1401651"/>
    <lineage>
        <taxon>Bacteria</taxon>
        <taxon>Pseudomonadati</taxon>
        <taxon>Pseudomonadota</taxon>
        <taxon>Gammaproteobacteria</taxon>
        <taxon>Enterobacterales</taxon>
        <taxon>Enterobacteriaceae</taxon>
        <taxon>Candidatus Riesia</taxon>
    </lineage>
</organism>
<keyword evidence="4" id="KW-0436">Ligase</keyword>
<gene>
    <name evidence="4" type="ORF">P689_12217</name>
</gene>
<keyword evidence="4" id="KW-0030">Aminoacyl-tRNA synthetase</keyword>
<dbReference type="EMBL" id="AWXV01000004">
    <property type="protein sequence ID" value="KIE63848.1"/>
    <property type="molecule type" value="Genomic_DNA"/>
</dbReference>
<evidence type="ECO:0000256" key="1">
    <source>
        <dbReference type="ARBA" id="ARBA00022917"/>
    </source>
</evidence>
<dbReference type="GO" id="GO:0006412">
    <property type="term" value="P:translation"/>
    <property type="evidence" value="ECO:0007669"/>
    <property type="project" value="UniProtKB-KW"/>
</dbReference>
<protein>
    <recommendedName>
        <fullName evidence="2">50S ribosomal protein L25</fullName>
    </recommendedName>
</protein>
<evidence type="ECO:0000313" key="4">
    <source>
        <dbReference type="EMBL" id="KIE63848.1"/>
    </source>
</evidence>
<dbReference type="InterPro" id="IPR020056">
    <property type="entry name" value="Rbsml_bL25/Gln-tRNA_synth_N"/>
</dbReference>
<dbReference type="SUPFAM" id="SSF50715">
    <property type="entry name" value="Ribosomal protein L25-like"/>
    <property type="match status" value="1"/>
</dbReference>
<dbReference type="GO" id="GO:0004812">
    <property type="term" value="F:aminoacyl-tRNA ligase activity"/>
    <property type="evidence" value="ECO:0007669"/>
    <property type="project" value="UniProtKB-KW"/>
</dbReference>
<keyword evidence="1" id="KW-0648">Protein biosynthesis</keyword>
<accession>A0A0C1V7Q0</accession>
<reference evidence="4 5" key="1">
    <citation type="journal article" date="2014" name="G3 (Bethesda)">
        <title>Genome sequence of Candidatus Riesia pediculischaeffi, endosymbiont of chimpanzee lice, and genomic comparison of recently acquired endosymbionts from human and chimpanzee lice.</title>
        <authorList>
            <person name="Boyd B.M."/>
            <person name="Allen J.M."/>
            <person name="de Crecy-Lagard V."/>
            <person name="Reed D.L."/>
        </authorList>
    </citation>
    <scope>NUCLEOTIDE SEQUENCE [LARGE SCALE GENOMIC DNA]</scope>
    <source>
        <strain evidence="4 5">PTSU</strain>
    </source>
</reference>